<proteinExistence type="predicted"/>
<accession>A0A6A4QXY7</accession>
<dbReference type="Proteomes" id="UP000447434">
    <property type="component" value="Chromosome 3"/>
</dbReference>
<keyword evidence="2" id="KW-1185">Reference proteome</keyword>
<reference evidence="2" key="1">
    <citation type="journal article" date="2020" name="Nat. Commun.">
        <title>Genome sequence of the cluster root forming white lupin.</title>
        <authorList>
            <person name="Hufnagel B."/>
            <person name="Marques A."/>
            <person name="Soriano A."/>
            <person name="Marques L."/>
            <person name="Divol F."/>
            <person name="Doumas P."/>
            <person name="Sallet E."/>
            <person name="Mancinotti D."/>
            <person name="Carrere S."/>
            <person name="Marande W."/>
            <person name="Arribat S."/>
            <person name="Keller J."/>
            <person name="Huneau C."/>
            <person name="Blein T."/>
            <person name="Aime D."/>
            <person name="Laguerre M."/>
            <person name="Taylor J."/>
            <person name="Schubert V."/>
            <person name="Nelson M."/>
            <person name="Geu-Flores F."/>
            <person name="Crespi M."/>
            <person name="Gallardo-Guerrero K."/>
            <person name="Delaux P.-M."/>
            <person name="Salse J."/>
            <person name="Berges H."/>
            <person name="Guyot R."/>
            <person name="Gouzy J."/>
            <person name="Peret B."/>
        </authorList>
    </citation>
    <scope>NUCLEOTIDE SEQUENCE [LARGE SCALE GENOMIC DNA]</scope>
    <source>
        <strain evidence="2">cv. Amiga</strain>
    </source>
</reference>
<dbReference type="EMBL" id="WOCE01000003">
    <property type="protein sequence ID" value="KAE9617814.1"/>
    <property type="molecule type" value="Genomic_DNA"/>
</dbReference>
<comment type="caution">
    <text evidence="1">The sequence shown here is derived from an EMBL/GenBank/DDBJ whole genome shotgun (WGS) entry which is preliminary data.</text>
</comment>
<gene>
    <name evidence="1" type="ORF">Lalb_Chr03g0039541</name>
</gene>
<evidence type="ECO:0000313" key="1">
    <source>
        <dbReference type="EMBL" id="KAE9617814.1"/>
    </source>
</evidence>
<organism evidence="1 2">
    <name type="scientific">Lupinus albus</name>
    <name type="common">White lupine</name>
    <name type="synonym">Lupinus termis</name>
    <dbReference type="NCBI Taxonomy" id="3870"/>
    <lineage>
        <taxon>Eukaryota</taxon>
        <taxon>Viridiplantae</taxon>
        <taxon>Streptophyta</taxon>
        <taxon>Embryophyta</taxon>
        <taxon>Tracheophyta</taxon>
        <taxon>Spermatophyta</taxon>
        <taxon>Magnoliopsida</taxon>
        <taxon>eudicotyledons</taxon>
        <taxon>Gunneridae</taxon>
        <taxon>Pentapetalae</taxon>
        <taxon>rosids</taxon>
        <taxon>fabids</taxon>
        <taxon>Fabales</taxon>
        <taxon>Fabaceae</taxon>
        <taxon>Papilionoideae</taxon>
        <taxon>50 kb inversion clade</taxon>
        <taxon>genistoids sensu lato</taxon>
        <taxon>core genistoids</taxon>
        <taxon>Genisteae</taxon>
        <taxon>Lupinus</taxon>
    </lineage>
</organism>
<sequence>MLTTRFTPNLEGLHCMFLNLKCAHLLPHLSTTRMDVIMEIIPICLNFQLEL</sequence>
<dbReference type="AlphaFoldDB" id="A0A6A4QXY7"/>
<evidence type="ECO:0000313" key="2">
    <source>
        <dbReference type="Proteomes" id="UP000447434"/>
    </source>
</evidence>
<protein>
    <submittedName>
        <fullName evidence="1">Uncharacterized protein</fullName>
    </submittedName>
</protein>
<name>A0A6A4QXY7_LUPAL</name>